<feature type="transmembrane region" description="Helical" evidence="1">
    <location>
        <begin position="20"/>
        <end position="42"/>
    </location>
</feature>
<dbReference type="AlphaFoldDB" id="A0AA35CJ85"/>
<dbReference type="KEGG" id="cmic:caldi_13600"/>
<sequence>MSFDPQISEVLRYANNFFASGYTIVALVAGIAIGAFAIRVLLSLFQRRA</sequence>
<dbReference type="EMBL" id="AP025628">
    <property type="protein sequence ID" value="BDG60270.1"/>
    <property type="molecule type" value="Genomic_DNA"/>
</dbReference>
<gene>
    <name evidence="2" type="ORF">caldi_13600</name>
</gene>
<keyword evidence="1" id="KW-0812">Transmembrane</keyword>
<organism evidence="2 3">
    <name type="scientific">Caldinitratiruptor microaerophilus</name>
    <dbReference type="NCBI Taxonomy" id="671077"/>
    <lineage>
        <taxon>Bacteria</taxon>
        <taxon>Bacillati</taxon>
        <taxon>Bacillota</taxon>
        <taxon>Clostridia</taxon>
        <taxon>Eubacteriales</taxon>
        <taxon>Symbiobacteriaceae</taxon>
        <taxon>Caldinitratiruptor</taxon>
    </lineage>
</organism>
<keyword evidence="3" id="KW-1185">Reference proteome</keyword>
<protein>
    <submittedName>
        <fullName evidence="2">Uncharacterized protein</fullName>
    </submittedName>
</protein>
<dbReference type="Proteomes" id="UP001163687">
    <property type="component" value="Chromosome"/>
</dbReference>
<name>A0AA35CJ85_9FIRM</name>
<accession>A0AA35CJ85</accession>
<reference evidence="2" key="1">
    <citation type="submission" date="2022-03" db="EMBL/GenBank/DDBJ databases">
        <title>Complete genome sequence of Caldinitratiruptor microaerophilus.</title>
        <authorList>
            <person name="Mukaiyama R."/>
            <person name="Nishiyama T."/>
            <person name="Ueda K."/>
        </authorList>
    </citation>
    <scope>NUCLEOTIDE SEQUENCE</scope>
    <source>
        <strain evidence="2">JCM 16183</strain>
    </source>
</reference>
<proteinExistence type="predicted"/>
<evidence type="ECO:0000313" key="2">
    <source>
        <dbReference type="EMBL" id="BDG60270.1"/>
    </source>
</evidence>
<dbReference type="RefSeq" id="WP_264844337.1">
    <property type="nucleotide sequence ID" value="NZ_AP025628.1"/>
</dbReference>
<evidence type="ECO:0000313" key="3">
    <source>
        <dbReference type="Proteomes" id="UP001163687"/>
    </source>
</evidence>
<keyword evidence="1" id="KW-0472">Membrane</keyword>
<evidence type="ECO:0000256" key="1">
    <source>
        <dbReference type="SAM" id="Phobius"/>
    </source>
</evidence>
<keyword evidence="1" id="KW-1133">Transmembrane helix</keyword>